<evidence type="ECO:0000256" key="6">
    <source>
        <dbReference type="SAM" id="SignalP"/>
    </source>
</evidence>
<feature type="chain" id="PRO_5042860959" description="Inorganic phosphate cotransporter" evidence="6">
    <location>
        <begin position="17"/>
        <end position="146"/>
    </location>
</feature>
<evidence type="ECO:0000256" key="5">
    <source>
        <dbReference type="SAM" id="Phobius"/>
    </source>
</evidence>
<protein>
    <recommendedName>
        <fullName evidence="9">Inorganic phosphate cotransporter</fullName>
    </recommendedName>
</protein>
<evidence type="ECO:0000256" key="3">
    <source>
        <dbReference type="ARBA" id="ARBA00022989"/>
    </source>
</evidence>
<keyword evidence="6" id="KW-0732">Signal</keyword>
<comment type="subcellular location">
    <subcellularLocation>
        <location evidence="1">Membrane</location>
        <topology evidence="1">Multi-pass membrane protein</topology>
    </subcellularLocation>
</comment>
<evidence type="ECO:0000256" key="4">
    <source>
        <dbReference type="ARBA" id="ARBA00023136"/>
    </source>
</evidence>
<dbReference type="Pfam" id="PF07690">
    <property type="entry name" value="MFS_1"/>
    <property type="match status" value="1"/>
</dbReference>
<dbReference type="PANTHER" id="PTHR11662:SF455">
    <property type="entry name" value="GH23975P"/>
    <property type="match status" value="1"/>
</dbReference>
<dbReference type="GO" id="GO:0016020">
    <property type="term" value="C:membrane"/>
    <property type="evidence" value="ECO:0007669"/>
    <property type="project" value="UniProtKB-SubCell"/>
</dbReference>
<evidence type="ECO:0000313" key="8">
    <source>
        <dbReference type="Proteomes" id="UP001378592"/>
    </source>
</evidence>
<dbReference type="GO" id="GO:0022857">
    <property type="term" value="F:transmembrane transporter activity"/>
    <property type="evidence" value="ECO:0007669"/>
    <property type="project" value="InterPro"/>
</dbReference>
<dbReference type="AlphaFoldDB" id="A0AAN9W6K2"/>
<accession>A0AAN9W6K2</accession>
<dbReference type="InterPro" id="IPR011701">
    <property type="entry name" value="MFS"/>
</dbReference>
<organism evidence="7 8">
    <name type="scientific">Gryllus longicercus</name>
    <dbReference type="NCBI Taxonomy" id="2509291"/>
    <lineage>
        <taxon>Eukaryota</taxon>
        <taxon>Metazoa</taxon>
        <taxon>Ecdysozoa</taxon>
        <taxon>Arthropoda</taxon>
        <taxon>Hexapoda</taxon>
        <taxon>Insecta</taxon>
        <taxon>Pterygota</taxon>
        <taxon>Neoptera</taxon>
        <taxon>Polyneoptera</taxon>
        <taxon>Orthoptera</taxon>
        <taxon>Ensifera</taxon>
        <taxon>Gryllidea</taxon>
        <taxon>Grylloidea</taxon>
        <taxon>Gryllidae</taxon>
        <taxon>Gryllinae</taxon>
        <taxon>Gryllus</taxon>
    </lineage>
</organism>
<keyword evidence="8" id="KW-1185">Reference proteome</keyword>
<gene>
    <name evidence="7" type="ORF">R5R35_006679</name>
</gene>
<dbReference type="SUPFAM" id="SSF103473">
    <property type="entry name" value="MFS general substrate transporter"/>
    <property type="match status" value="1"/>
</dbReference>
<keyword evidence="4 5" id="KW-0472">Membrane</keyword>
<keyword evidence="3 5" id="KW-1133">Transmembrane helix</keyword>
<dbReference type="InterPro" id="IPR050382">
    <property type="entry name" value="MFS_Na/Anion_cotransporter"/>
</dbReference>
<keyword evidence="2 5" id="KW-0812">Transmembrane</keyword>
<evidence type="ECO:0000256" key="1">
    <source>
        <dbReference type="ARBA" id="ARBA00004141"/>
    </source>
</evidence>
<evidence type="ECO:0000256" key="2">
    <source>
        <dbReference type="ARBA" id="ARBA00022692"/>
    </source>
</evidence>
<dbReference type="InterPro" id="IPR036259">
    <property type="entry name" value="MFS_trans_sf"/>
</dbReference>
<dbReference type="GO" id="GO:0006820">
    <property type="term" value="P:monoatomic anion transport"/>
    <property type="evidence" value="ECO:0007669"/>
    <property type="project" value="TreeGrafter"/>
</dbReference>
<evidence type="ECO:0000313" key="7">
    <source>
        <dbReference type="EMBL" id="KAK7869874.1"/>
    </source>
</evidence>
<comment type="caution">
    <text evidence="7">The sequence shown here is derived from an EMBL/GenBank/DDBJ whole genome shotgun (WGS) entry which is preliminary data.</text>
</comment>
<dbReference type="Proteomes" id="UP001378592">
    <property type="component" value="Unassembled WGS sequence"/>
</dbReference>
<name>A0AAN9W6K2_9ORTH</name>
<sequence length="146" mass="15308">MMLVLCLLLSTYLTDPSSIVACITFGTAFTSFVYSASSVNILDMAPLHASVLKGLSNTITNLSGILTPRITGFIVQTQSAAEWRVVFYVTSGVCLLGGAIYGLLGSGELQPWAEDGLEPPVSVALLAAKAPRREDGRVDNPAASVS</sequence>
<feature type="signal peptide" evidence="6">
    <location>
        <begin position="1"/>
        <end position="16"/>
    </location>
</feature>
<reference evidence="7 8" key="1">
    <citation type="submission" date="2024-03" db="EMBL/GenBank/DDBJ databases">
        <title>The genome assembly and annotation of the cricket Gryllus longicercus Weissman &amp; Gray.</title>
        <authorList>
            <person name="Szrajer S."/>
            <person name="Gray D."/>
            <person name="Ylla G."/>
        </authorList>
    </citation>
    <scope>NUCLEOTIDE SEQUENCE [LARGE SCALE GENOMIC DNA]</scope>
    <source>
        <strain evidence="7">DAG 2021-001</strain>
        <tissue evidence="7">Whole body minus gut</tissue>
    </source>
</reference>
<proteinExistence type="predicted"/>
<evidence type="ECO:0008006" key="9">
    <source>
        <dbReference type="Google" id="ProtNLM"/>
    </source>
</evidence>
<dbReference type="Gene3D" id="1.20.1250.20">
    <property type="entry name" value="MFS general substrate transporter like domains"/>
    <property type="match status" value="1"/>
</dbReference>
<dbReference type="EMBL" id="JAZDUA010000067">
    <property type="protein sequence ID" value="KAK7869874.1"/>
    <property type="molecule type" value="Genomic_DNA"/>
</dbReference>
<dbReference type="PANTHER" id="PTHR11662">
    <property type="entry name" value="SOLUTE CARRIER FAMILY 17"/>
    <property type="match status" value="1"/>
</dbReference>
<feature type="transmembrane region" description="Helical" evidence="5">
    <location>
        <begin position="85"/>
        <end position="104"/>
    </location>
</feature>